<evidence type="ECO:0000256" key="1">
    <source>
        <dbReference type="ARBA" id="ARBA00022723"/>
    </source>
</evidence>
<accession>A0A9X0CTY4</accession>
<keyword evidence="4" id="KW-0040">ANK repeat</keyword>
<name>A0A9X0CTY4_9CNID</name>
<keyword evidence="1" id="KW-0479">Metal-binding</keyword>
<dbReference type="GO" id="GO:0031623">
    <property type="term" value="P:receptor internalization"/>
    <property type="evidence" value="ECO:0007669"/>
    <property type="project" value="TreeGrafter"/>
</dbReference>
<keyword evidence="7" id="KW-0808">Transferase</keyword>
<proteinExistence type="predicted"/>
<dbReference type="InterPro" id="IPR000306">
    <property type="entry name" value="Znf_FYVE"/>
</dbReference>
<evidence type="ECO:0000256" key="4">
    <source>
        <dbReference type="PROSITE-ProRule" id="PRU00023"/>
    </source>
</evidence>
<dbReference type="Pfam" id="PF12796">
    <property type="entry name" value="Ank_2"/>
    <property type="match status" value="2"/>
</dbReference>
<dbReference type="SUPFAM" id="SSF57903">
    <property type="entry name" value="FYVE/PHD zinc finger"/>
    <property type="match status" value="1"/>
</dbReference>
<dbReference type="InterPro" id="IPR049764">
    <property type="entry name" value="ANFY1_FYVE"/>
</dbReference>
<dbReference type="OrthoDB" id="2306477at2759"/>
<dbReference type="Gene3D" id="3.30.40.10">
    <property type="entry name" value="Zinc/RING finger domain, C3HC4 (zinc finger)"/>
    <property type="match status" value="1"/>
</dbReference>
<dbReference type="InterPro" id="IPR017073">
    <property type="entry name" value="HGS/VPS27"/>
</dbReference>
<dbReference type="Gene3D" id="1.25.40.20">
    <property type="entry name" value="Ankyrin repeat-containing domain"/>
    <property type="match status" value="2"/>
</dbReference>
<dbReference type="InterPro" id="IPR002110">
    <property type="entry name" value="Ankyrin_rpt"/>
</dbReference>
<dbReference type="CDD" id="cd15728">
    <property type="entry name" value="FYVE_ANFY1"/>
    <property type="match status" value="1"/>
</dbReference>
<evidence type="ECO:0000256" key="5">
    <source>
        <dbReference type="PROSITE-ProRule" id="PRU00091"/>
    </source>
</evidence>
<dbReference type="InterPro" id="IPR013083">
    <property type="entry name" value="Znf_RING/FYVE/PHD"/>
</dbReference>
<feature type="repeat" description="ANK" evidence="4">
    <location>
        <begin position="125"/>
        <end position="158"/>
    </location>
</feature>
<keyword evidence="7" id="KW-0012">Acyltransferase</keyword>
<keyword evidence="3" id="KW-0862">Zinc</keyword>
<dbReference type="Pfam" id="PF01363">
    <property type="entry name" value="FYVE"/>
    <property type="match status" value="1"/>
</dbReference>
<dbReference type="SMART" id="SM00248">
    <property type="entry name" value="ANK"/>
    <property type="match status" value="5"/>
</dbReference>
<dbReference type="GO" id="GO:0032456">
    <property type="term" value="P:endocytic recycling"/>
    <property type="evidence" value="ECO:0007669"/>
    <property type="project" value="TreeGrafter"/>
</dbReference>
<dbReference type="EC" id="2.3.2.23" evidence="7"/>
<comment type="caution">
    <text evidence="7">The sequence shown here is derived from an EMBL/GenBank/DDBJ whole genome shotgun (WGS) entry which is preliminary data.</text>
</comment>
<protein>
    <submittedName>
        <fullName evidence="7">Ankyrin repeat and FYVE domain-containing protein 1</fullName>
        <ecNumber evidence="7">2.3.2.23</ecNumber>
    </submittedName>
</protein>
<dbReference type="SUPFAM" id="SSF48403">
    <property type="entry name" value="Ankyrin repeat"/>
    <property type="match status" value="1"/>
</dbReference>
<evidence type="ECO:0000313" key="7">
    <source>
        <dbReference type="EMBL" id="KAJ7374098.1"/>
    </source>
</evidence>
<dbReference type="Proteomes" id="UP001163046">
    <property type="component" value="Unassembled WGS sequence"/>
</dbReference>
<feature type="domain" description="FYVE-type" evidence="6">
    <location>
        <begin position="258"/>
        <end position="318"/>
    </location>
</feature>
<dbReference type="EMBL" id="MU826829">
    <property type="protein sequence ID" value="KAJ7374098.1"/>
    <property type="molecule type" value="Genomic_DNA"/>
</dbReference>
<feature type="repeat" description="ANK" evidence="4">
    <location>
        <begin position="20"/>
        <end position="52"/>
    </location>
</feature>
<evidence type="ECO:0000256" key="2">
    <source>
        <dbReference type="ARBA" id="ARBA00022771"/>
    </source>
</evidence>
<keyword evidence="2 5" id="KW-0863">Zinc-finger</keyword>
<dbReference type="PANTHER" id="PTHR46275">
    <property type="entry name" value="HEPATOCYTE GROWTH FACTOR-REGULATED TYROSINE KINASE SUBSTRATE"/>
    <property type="match status" value="1"/>
</dbReference>
<dbReference type="PROSITE" id="PS50088">
    <property type="entry name" value="ANK_REPEAT"/>
    <property type="match status" value="3"/>
</dbReference>
<organism evidence="7 8">
    <name type="scientific">Desmophyllum pertusum</name>
    <dbReference type="NCBI Taxonomy" id="174260"/>
    <lineage>
        <taxon>Eukaryota</taxon>
        <taxon>Metazoa</taxon>
        <taxon>Cnidaria</taxon>
        <taxon>Anthozoa</taxon>
        <taxon>Hexacorallia</taxon>
        <taxon>Scleractinia</taxon>
        <taxon>Caryophylliina</taxon>
        <taxon>Caryophylliidae</taxon>
        <taxon>Desmophyllum</taxon>
    </lineage>
</organism>
<dbReference type="GO" id="GO:0043130">
    <property type="term" value="F:ubiquitin binding"/>
    <property type="evidence" value="ECO:0007669"/>
    <property type="project" value="TreeGrafter"/>
</dbReference>
<dbReference type="InterPro" id="IPR017455">
    <property type="entry name" value="Znf_FYVE-rel"/>
</dbReference>
<dbReference type="GO" id="GO:0061631">
    <property type="term" value="F:ubiquitin conjugating enzyme activity"/>
    <property type="evidence" value="ECO:0007669"/>
    <property type="project" value="UniProtKB-EC"/>
</dbReference>
<dbReference type="InterPro" id="IPR036770">
    <property type="entry name" value="Ankyrin_rpt-contain_sf"/>
</dbReference>
<dbReference type="GO" id="GO:0008270">
    <property type="term" value="F:zinc ion binding"/>
    <property type="evidence" value="ECO:0007669"/>
    <property type="project" value="UniProtKB-KW"/>
</dbReference>
<feature type="repeat" description="ANK" evidence="4">
    <location>
        <begin position="55"/>
        <end position="87"/>
    </location>
</feature>
<gene>
    <name evidence="7" type="primary">ANKFY1_8</name>
    <name evidence="7" type="ORF">OS493_009430</name>
</gene>
<evidence type="ECO:0000256" key="3">
    <source>
        <dbReference type="ARBA" id="ARBA00022833"/>
    </source>
</evidence>
<dbReference type="SMART" id="SM00064">
    <property type="entry name" value="FYVE"/>
    <property type="match status" value="1"/>
</dbReference>
<reference evidence="7" key="1">
    <citation type="submission" date="2023-01" db="EMBL/GenBank/DDBJ databases">
        <title>Genome assembly of the deep-sea coral Lophelia pertusa.</title>
        <authorList>
            <person name="Herrera S."/>
            <person name="Cordes E."/>
        </authorList>
    </citation>
    <scope>NUCLEOTIDE SEQUENCE</scope>
    <source>
        <strain evidence="7">USNM1676648</strain>
        <tissue evidence="7">Polyp</tissue>
    </source>
</reference>
<keyword evidence="8" id="KW-1185">Reference proteome</keyword>
<dbReference type="PANTHER" id="PTHR46275:SF1">
    <property type="entry name" value="HEPATOCYTE GROWTH FACTOR-REGULATED TYROSINE KINASE SUBSTRATE"/>
    <property type="match status" value="1"/>
</dbReference>
<evidence type="ECO:0000313" key="8">
    <source>
        <dbReference type="Proteomes" id="UP001163046"/>
    </source>
</evidence>
<sequence>MCPALYSMSYVFVHLQFDSKGRNFLHLAIQNVDVETVLFLIGVSANVNSRIQDSSHRTPLHLAVSVRSEIIVRHLVRFGFSLAAESMMRTSIVKQLYTWRLLNNSAVIISVLLENRIGPDAMDERGNNALHVAVQCGHVEAVRALLTESSINAEAYNARGQNPLHILSQYAKDNAVAIFELFRQSMPEYPINALDADENIALFLAYTNGAARLCRELLKAGGSLATINRHGVSIFNAQVPTKKLLYTLLDMLNAEPQWIDGPVCHECTIKFSVKTRKHHCRHCGRLLCAKCSAKQIPIIKYDLTKPVRVCDVCFEMLTSGAR</sequence>
<evidence type="ECO:0000259" key="6">
    <source>
        <dbReference type="PROSITE" id="PS50178"/>
    </source>
</evidence>
<dbReference type="PROSITE" id="PS50297">
    <property type="entry name" value="ANK_REP_REGION"/>
    <property type="match status" value="1"/>
</dbReference>
<dbReference type="AlphaFoldDB" id="A0A9X0CTY4"/>
<dbReference type="InterPro" id="IPR011011">
    <property type="entry name" value="Znf_FYVE_PHD"/>
</dbReference>
<dbReference type="GO" id="GO:0005769">
    <property type="term" value="C:early endosome"/>
    <property type="evidence" value="ECO:0007669"/>
    <property type="project" value="TreeGrafter"/>
</dbReference>
<dbReference type="PROSITE" id="PS50178">
    <property type="entry name" value="ZF_FYVE"/>
    <property type="match status" value="1"/>
</dbReference>
<dbReference type="FunFam" id="3.30.40.10:FF:000104">
    <property type="entry name" value="Ankyrin repeat and FYVE domain-containing 1"/>
    <property type="match status" value="1"/>
</dbReference>